<gene>
    <name evidence="1" type="ORF">GCK32_021198</name>
</gene>
<reference evidence="1 2" key="1">
    <citation type="submission" date="2019-10" db="EMBL/GenBank/DDBJ databases">
        <title>Assembly and Annotation for the nematode Trichostrongylus colubriformis.</title>
        <authorList>
            <person name="Martin J."/>
        </authorList>
    </citation>
    <scope>NUCLEOTIDE SEQUENCE [LARGE SCALE GENOMIC DNA]</scope>
    <source>
        <strain evidence="1">G859</strain>
        <tissue evidence="1">Whole worm</tissue>
    </source>
</reference>
<dbReference type="AlphaFoldDB" id="A0AAN8INN6"/>
<accession>A0AAN8INN6</accession>
<proteinExistence type="predicted"/>
<evidence type="ECO:0000313" key="1">
    <source>
        <dbReference type="EMBL" id="KAK5977508.1"/>
    </source>
</evidence>
<dbReference type="EMBL" id="WIXE01010521">
    <property type="protein sequence ID" value="KAK5977508.1"/>
    <property type="molecule type" value="Genomic_DNA"/>
</dbReference>
<protein>
    <submittedName>
        <fullName evidence="1">Uncharacterized protein</fullName>
    </submittedName>
</protein>
<evidence type="ECO:0000313" key="2">
    <source>
        <dbReference type="Proteomes" id="UP001331761"/>
    </source>
</evidence>
<comment type="caution">
    <text evidence="1">The sequence shown here is derived from an EMBL/GenBank/DDBJ whole genome shotgun (WGS) entry which is preliminary data.</text>
</comment>
<feature type="non-terminal residue" evidence="1">
    <location>
        <position position="1"/>
    </location>
</feature>
<organism evidence="1 2">
    <name type="scientific">Trichostrongylus colubriformis</name>
    <name type="common">Black scour worm</name>
    <dbReference type="NCBI Taxonomy" id="6319"/>
    <lineage>
        <taxon>Eukaryota</taxon>
        <taxon>Metazoa</taxon>
        <taxon>Ecdysozoa</taxon>
        <taxon>Nematoda</taxon>
        <taxon>Chromadorea</taxon>
        <taxon>Rhabditida</taxon>
        <taxon>Rhabditina</taxon>
        <taxon>Rhabditomorpha</taxon>
        <taxon>Strongyloidea</taxon>
        <taxon>Trichostrongylidae</taxon>
        <taxon>Trichostrongylus</taxon>
    </lineage>
</organism>
<dbReference type="Proteomes" id="UP001331761">
    <property type="component" value="Unassembled WGS sequence"/>
</dbReference>
<name>A0AAN8INN6_TRICO</name>
<keyword evidence="2" id="KW-1185">Reference proteome</keyword>
<sequence length="71" mass="8370">VCRRNVLVVRYRWLWVNPMPHWWRSVEEAPPSRAGEREKMASMGGQCLVQHPSFNEVVLDSEVMNEMLQSE</sequence>